<dbReference type="Pfam" id="PF13193">
    <property type="entry name" value="AMP-binding_C"/>
    <property type="match status" value="1"/>
</dbReference>
<dbReference type="AlphaFoldDB" id="A0A1C3V1W4"/>
<dbReference type="FunFam" id="3.30.300.30:FF:000008">
    <property type="entry name" value="2,3-dihydroxybenzoate-AMP ligase"/>
    <property type="match status" value="1"/>
</dbReference>
<gene>
    <name evidence="9" type="ORF">GA0061101_10474</name>
</gene>
<dbReference type="Pfam" id="PF00501">
    <property type="entry name" value="AMP-binding"/>
    <property type="match status" value="1"/>
</dbReference>
<dbReference type="OrthoDB" id="9803968at2"/>
<evidence type="ECO:0000256" key="4">
    <source>
        <dbReference type="ARBA" id="ARBA00051915"/>
    </source>
</evidence>
<dbReference type="InterPro" id="IPR025110">
    <property type="entry name" value="AMP-bd_C"/>
</dbReference>
<evidence type="ECO:0000256" key="2">
    <source>
        <dbReference type="ARBA" id="ARBA00022598"/>
    </source>
</evidence>
<dbReference type="GO" id="GO:0016878">
    <property type="term" value="F:acid-thiol ligase activity"/>
    <property type="evidence" value="ECO:0007669"/>
    <property type="project" value="UniProtKB-ARBA"/>
</dbReference>
<dbReference type="PANTHER" id="PTHR43767:SF1">
    <property type="entry name" value="NONRIBOSOMAL PEPTIDE SYNTHASE PES1 (EUROFUNG)-RELATED"/>
    <property type="match status" value="1"/>
</dbReference>
<evidence type="ECO:0000259" key="8">
    <source>
        <dbReference type="Pfam" id="PF13193"/>
    </source>
</evidence>
<evidence type="ECO:0000256" key="5">
    <source>
        <dbReference type="ARBA" id="ARBA00066616"/>
    </source>
</evidence>
<evidence type="ECO:0000256" key="6">
    <source>
        <dbReference type="ARBA" id="ARBA00067668"/>
    </source>
</evidence>
<evidence type="ECO:0000256" key="3">
    <source>
        <dbReference type="ARBA" id="ARBA00022723"/>
    </source>
</evidence>
<keyword evidence="2" id="KW-0436">Ligase</keyword>
<dbReference type="Proteomes" id="UP000199205">
    <property type="component" value="Unassembled WGS sequence"/>
</dbReference>
<dbReference type="RefSeq" id="WP_051963301.1">
    <property type="nucleotide sequence ID" value="NZ_FMAF01000004.1"/>
</dbReference>
<proteinExistence type="inferred from homology"/>
<evidence type="ECO:0000256" key="1">
    <source>
        <dbReference type="ARBA" id="ARBA00006432"/>
    </source>
</evidence>
<comment type="similarity">
    <text evidence="1">Belongs to the ATP-dependent AMP-binding enzyme family.</text>
</comment>
<dbReference type="SUPFAM" id="SSF56801">
    <property type="entry name" value="Acetyl-CoA synthetase-like"/>
    <property type="match status" value="1"/>
</dbReference>
<dbReference type="InterPro" id="IPR050237">
    <property type="entry name" value="ATP-dep_AMP-bd_enzyme"/>
</dbReference>
<protein>
    <recommendedName>
        <fullName evidence="6">3-methylmercaptopropionyl-CoA ligase</fullName>
        <ecNumber evidence="5">6.2.1.44</ecNumber>
    </recommendedName>
</protein>
<dbReference type="GO" id="GO:0046872">
    <property type="term" value="F:metal ion binding"/>
    <property type="evidence" value="ECO:0007669"/>
    <property type="project" value="UniProtKB-KW"/>
</dbReference>
<dbReference type="InterPro" id="IPR042099">
    <property type="entry name" value="ANL_N_sf"/>
</dbReference>
<comment type="catalytic activity">
    <reaction evidence="4">
        <text>3-(methylsulfanyl)propanoate + ATP + CoA = 3-(methylsulfanyl)propanoyl-CoA + AMP + diphosphate</text>
        <dbReference type="Rhea" id="RHEA:43052"/>
        <dbReference type="ChEBI" id="CHEBI:30616"/>
        <dbReference type="ChEBI" id="CHEBI:33019"/>
        <dbReference type="ChEBI" id="CHEBI:49016"/>
        <dbReference type="ChEBI" id="CHEBI:57287"/>
        <dbReference type="ChEBI" id="CHEBI:82815"/>
        <dbReference type="ChEBI" id="CHEBI:456215"/>
        <dbReference type="EC" id="6.2.1.44"/>
    </reaction>
    <physiologicalReaction direction="left-to-right" evidence="4">
        <dbReference type="Rhea" id="RHEA:43053"/>
    </physiologicalReaction>
</comment>
<dbReference type="EMBL" id="FMAF01000004">
    <property type="protein sequence ID" value="SCB21750.1"/>
    <property type="molecule type" value="Genomic_DNA"/>
</dbReference>
<name>A0A1C3V1W4_9HYPH</name>
<keyword evidence="3" id="KW-0479">Metal-binding</keyword>
<reference evidence="9 10" key="1">
    <citation type="submission" date="2016-08" db="EMBL/GenBank/DDBJ databases">
        <authorList>
            <person name="Seilhamer J.J."/>
        </authorList>
    </citation>
    <scope>NUCLEOTIDE SEQUENCE [LARGE SCALE GENOMIC DNA]</scope>
    <source>
        <strain evidence="9 10">P1-7</strain>
    </source>
</reference>
<evidence type="ECO:0000313" key="10">
    <source>
        <dbReference type="Proteomes" id="UP000199205"/>
    </source>
</evidence>
<dbReference type="PANTHER" id="PTHR43767">
    <property type="entry name" value="LONG-CHAIN-FATTY-ACID--COA LIGASE"/>
    <property type="match status" value="1"/>
</dbReference>
<dbReference type="Gene3D" id="3.40.50.12780">
    <property type="entry name" value="N-terminal domain of ligase-like"/>
    <property type="match status" value="1"/>
</dbReference>
<evidence type="ECO:0000313" key="9">
    <source>
        <dbReference type="EMBL" id="SCB21750.1"/>
    </source>
</evidence>
<feature type="domain" description="AMP-binding enzyme C-terminal" evidence="8">
    <location>
        <begin position="431"/>
        <end position="505"/>
    </location>
</feature>
<dbReference type="InterPro" id="IPR000873">
    <property type="entry name" value="AMP-dep_synth/lig_dom"/>
</dbReference>
<dbReference type="EC" id="6.2.1.44" evidence="5"/>
<dbReference type="Gene3D" id="3.30.300.30">
    <property type="match status" value="1"/>
</dbReference>
<dbReference type="InterPro" id="IPR045851">
    <property type="entry name" value="AMP-bd_C_sf"/>
</dbReference>
<accession>A0A1C3V1W4</accession>
<dbReference type="InterPro" id="IPR020845">
    <property type="entry name" value="AMP-binding_CS"/>
</dbReference>
<organism evidence="9 10">
    <name type="scientific">Rhizobium lusitanum</name>
    <dbReference type="NCBI Taxonomy" id="293958"/>
    <lineage>
        <taxon>Bacteria</taxon>
        <taxon>Pseudomonadati</taxon>
        <taxon>Pseudomonadota</taxon>
        <taxon>Alphaproteobacteria</taxon>
        <taxon>Hyphomicrobiales</taxon>
        <taxon>Rhizobiaceae</taxon>
        <taxon>Rhizobium/Agrobacterium group</taxon>
        <taxon>Rhizobium</taxon>
    </lineage>
</organism>
<sequence length="523" mass="55922">MQQVSQHIGEAIGAVGLETDDPLVFRAKVSPNRPAVIEVATGRHLSYGELNELASRCAGWLAKVLPGGEDHPRIAYLGRNSIAEIIACLGCQRLGAVFVPLNWRLSATELQQILADCRPHMLIVDREFSEIAGETGPLLPPQLIVEGEAGFLARLQGARPRAGGRIAADTPCIILYTSGTTGTPKGVIITRRNAFFSAINFALVGEVTSQSVTLCDLPLFHTIGIIAIARTTLLMGGRLVISDRFQPGRTLSVLGDTALGITHYFAIPQMASALRASPHWNPAALKALKAIFIGGAPLSPALIESFLEDGVALVNGYGMSEAGTVLHMPLDKDLISAHPGSVGFAAPLTEIRLMASDGTDAADGDVGEIWLRGPAVTPGYWNKPKETASAFVDGWYRTGDLGRRDETGLLYIPDRLKDMYISGGENVFPAEVEAVIATHPAVRDVAVIGIPDPRWGESGVAFVVPASPEVLAEDILSHCAARLATYKRPLRVIFLEAIPRTASGKAQKHILRQSHTDTDPKPF</sequence>
<dbReference type="PROSITE" id="PS00455">
    <property type="entry name" value="AMP_BINDING"/>
    <property type="match status" value="1"/>
</dbReference>
<feature type="domain" description="AMP-dependent synthetase/ligase" evidence="7">
    <location>
        <begin position="26"/>
        <end position="381"/>
    </location>
</feature>
<evidence type="ECO:0000259" key="7">
    <source>
        <dbReference type="Pfam" id="PF00501"/>
    </source>
</evidence>